<keyword evidence="2" id="KW-1185">Reference proteome</keyword>
<evidence type="ECO:0000313" key="3">
    <source>
        <dbReference type="RefSeq" id="XP_033456816.1"/>
    </source>
</evidence>
<dbReference type="AlphaFoldDB" id="A0A6J3LVI9"/>
<proteinExistence type="predicted"/>
<gene>
    <name evidence="3" type="ORF">K489DRAFT_383350</name>
</gene>
<reference evidence="3" key="3">
    <citation type="submission" date="2025-08" db="UniProtKB">
        <authorList>
            <consortium name="RefSeq"/>
        </authorList>
    </citation>
    <scope>IDENTIFICATION</scope>
    <source>
        <strain evidence="3">CBS 342.82</strain>
    </source>
</reference>
<evidence type="ECO:0000313" key="2">
    <source>
        <dbReference type="Proteomes" id="UP000504637"/>
    </source>
</evidence>
<feature type="region of interest" description="Disordered" evidence="1">
    <location>
        <begin position="42"/>
        <end position="67"/>
    </location>
</feature>
<dbReference type="GeneID" id="54363382"/>
<accession>A0A6J3LVI9</accession>
<evidence type="ECO:0000256" key="1">
    <source>
        <dbReference type="SAM" id="MobiDB-lite"/>
    </source>
</evidence>
<dbReference type="Proteomes" id="UP000504637">
    <property type="component" value="Unplaced"/>
</dbReference>
<protein>
    <submittedName>
        <fullName evidence="3">Uncharacterized protein</fullName>
    </submittedName>
</protein>
<reference evidence="3" key="1">
    <citation type="submission" date="2020-01" db="EMBL/GenBank/DDBJ databases">
        <authorList>
            <consortium name="DOE Joint Genome Institute"/>
            <person name="Haridas S."/>
            <person name="Albert R."/>
            <person name="Binder M."/>
            <person name="Bloem J."/>
            <person name="Labutti K."/>
            <person name="Salamov A."/>
            <person name="Andreopoulos B."/>
            <person name="Baker S.E."/>
            <person name="Barry K."/>
            <person name="Bills G."/>
            <person name="Bluhm B.H."/>
            <person name="Cannon C."/>
            <person name="Castanera R."/>
            <person name="Culley D.E."/>
            <person name="Daum C."/>
            <person name="Ezra D."/>
            <person name="Gonzalez J.B."/>
            <person name="Henrissat B."/>
            <person name="Kuo A."/>
            <person name="Liang C."/>
            <person name="Lipzen A."/>
            <person name="Lutzoni F."/>
            <person name="Magnuson J."/>
            <person name="Mondo S."/>
            <person name="Nolan M."/>
            <person name="Ohm R."/>
            <person name="Pangilinan J."/>
            <person name="Park H.-J."/>
            <person name="Ramirez L."/>
            <person name="Alfaro M."/>
            <person name="Sun H."/>
            <person name="Tritt A."/>
            <person name="Yoshinaga Y."/>
            <person name="Zwiers L.-H."/>
            <person name="Turgeon B.G."/>
            <person name="Goodwin S.B."/>
            <person name="Spatafora J.W."/>
            <person name="Crous P.W."/>
            <person name="Grigoriev I.V."/>
        </authorList>
    </citation>
    <scope>NUCLEOTIDE SEQUENCE</scope>
    <source>
        <strain evidence="3">CBS 342.82</strain>
    </source>
</reference>
<name>A0A6J3LVI9_9PEZI</name>
<organism evidence="3">
    <name type="scientific">Dissoconium aciculare CBS 342.82</name>
    <dbReference type="NCBI Taxonomy" id="1314786"/>
    <lineage>
        <taxon>Eukaryota</taxon>
        <taxon>Fungi</taxon>
        <taxon>Dikarya</taxon>
        <taxon>Ascomycota</taxon>
        <taxon>Pezizomycotina</taxon>
        <taxon>Dothideomycetes</taxon>
        <taxon>Dothideomycetidae</taxon>
        <taxon>Mycosphaerellales</taxon>
        <taxon>Dissoconiaceae</taxon>
        <taxon>Dissoconium</taxon>
    </lineage>
</organism>
<feature type="compositionally biased region" description="Pro residues" evidence="1">
    <location>
        <begin position="45"/>
        <end position="55"/>
    </location>
</feature>
<sequence>MQMFSKFNRKSTSASWFGQQHPGISFPPSLFPLLSPPQSSFSFPAPLPPPRPSQPPWRRCFAYTPQS</sequence>
<reference evidence="3" key="2">
    <citation type="submission" date="2020-04" db="EMBL/GenBank/DDBJ databases">
        <authorList>
            <consortium name="NCBI Genome Project"/>
        </authorList>
    </citation>
    <scope>NUCLEOTIDE SEQUENCE</scope>
    <source>
        <strain evidence="3">CBS 342.82</strain>
    </source>
</reference>
<dbReference type="RefSeq" id="XP_033456816.1">
    <property type="nucleotide sequence ID" value="XM_033605582.1"/>
</dbReference>